<gene>
    <name evidence="2" type="ORF">Msi02_75270</name>
</gene>
<evidence type="ECO:0000313" key="3">
    <source>
        <dbReference type="Proteomes" id="UP000660454"/>
    </source>
</evidence>
<comment type="caution">
    <text evidence="2">The sequence shown here is derived from an EMBL/GenBank/DDBJ whole genome shotgun (WGS) entry which is preliminary data.</text>
</comment>
<dbReference type="EMBL" id="BOOF01000058">
    <property type="protein sequence ID" value="GIH66710.1"/>
    <property type="molecule type" value="Genomic_DNA"/>
</dbReference>
<protein>
    <submittedName>
        <fullName evidence="2">Uncharacterized protein</fullName>
    </submittedName>
</protein>
<evidence type="ECO:0000256" key="1">
    <source>
        <dbReference type="SAM" id="SignalP"/>
    </source>
</evidence>
<name>A0ABQ4GZ61_9ACTN</name>
<keyword evidence="3" id="KW-1185">Reference proteome</keyword>
<sequence>MSTAVTLWSSFLLLLAPFHAQLRGGYGITAITREVMKPVRCARTEPPEACGARVASWPIWRPSPATRRGGRRLCDEALGGAVVPMQGALRVDWARGVLDLVEAIEPDGRT</sequence>
<keyword evidence="1" id="KW-0732">Signal</keyword>
<accession>A0ABQ4GZ61</accession>
<organism evidence="2 3">
    <name type="scientific">Microbispora siamensis</name>
    <dbReference type="NCBI Taxonomy" id="564413"/>
    <lineage>
        <taxon>Bacteria</taxon>
        <taxon>Bacillati</taxon>
        <taxon>Actinomycetota</taxon>
        <taxon>Actinomycetes</taxon>
        <taxon>Streptosporangiales</taxon>
        <taxon>Streptosporangiaceae</taxon>
        <taxon>Microbispora</taxon>
    </lineage>
</organism>
<proteinExistence type="predicted"/>
<feature type="chain" id="PRO_5046578589" evidence="1">
    <location>
        <begin position="21"/>
        <end position="110"/>
    </location>
</feature>
<feature type="signal peptide" evidence="1">
    <location>
        <begin position="1"/>
        <end position="20"/>
    </location>
</feature>
<reference evidence="2 3" key="1">
    <citation type="submission" date="2021-01" db="EMBL/GenBank/DDBJ databases">
        <title>Whole genome shotgun sequence of Microbispora siamensis NBRC 104113.</title>
        <authorList>
            <person name="Komaki H."/>
            <person name="Tamura T."/>
        </authorList>
    </citation>
    <scope>NUCLEOTIDE SEQUENCE [LARGE SCALE GENOMIC DNA]</scope>
    <source>
        <strain evidence="2 3">NBRC 104113</strain>
    </source>
</reference>
<evidence type="ECO:0000313" key="2">
    <source>
        <dbReference type="EMBL" id="GIH66710.1"/>
    </source>
</evidence>
<dbReference type="Proteomes" id="UP000660454">
    <property type="component" value="Unassembled WGS sequence"/>
</dbReference>